<evidence type="ECO:0000313" key="1">
    <source>
        <dbReference type="EMBL" id="SVC82609.1"/>
    </source>
</evidence>
<dbReference type="EMBL" id="UINC01113175">
    <property type="protein sequence ID" value="SVC82609.1"/>
    <property type="molecule type" value="Genomic_DNA"/>
</dbReference>
<protein>
    <submittedName>
        <fullName evidence="1">Uncharacterized protein</fullName>
    </submittedName>
</protein>
<proteinExistence type="predicted"/>
<name>A0A382QAM0_9ZZZZ</name>
<sequence length="33" mass="3473">VGLDVLLSERLDLIQGKSIGLVTNHSGLDHDGT</sequence>
<reference evidence="1" key="1">
    <citation type="submission" date="2018-05" db="EMBL/GenBank/DDBJ databases">
        <authorList>
            <person name="Lanie J.A."/>
            <person name="Ng W.-L."/>
            <person name="Kazmierczak K.M."/>
            <person name="Andrzejewski T.M."/>
            <person name="Davidsen T.M."/>
            <person name="Wayne K.J."/>
            <person name="Tettelin H."/>
            <person name="Glass J.I."/>
            <person name="Rusch D."/>
            <person name="Podicherti R."/>
            <person name="Tsui H.-C.T."/>
            <person name="Winkler M.E."/>
        </authorList>
    </citation>
    <scope>NUCLEOTIDE SEQUENCE</scope>
</reference>
<dbReference type="Gene3D" id="3.40.50.12170">
    <property type="entry name" value="Uncharacterised protein PF07075, DUF1343"/>
    <property type="match status" value="1"/>
</dbReference>
<feature type="non-terminal residue" evidence="1">
    <location>
        <position position="1"/>
    </location>
</feature>
<organism evidence="1">
    <name type="scientific">marine metagenome</name>
    <dbReference type="NCBI Taxonomy" id="408172"/>
    <lineage>
        <taxon>unclassified sequences</taxon>
        <taxon>metagenomes</taxon>
        <taxon>ecological metagenomes</taxon>
    </lineage>
</organism>
<dbReference type="AlphaFoldDB" id="A0A382QAM0"/>
<accession>A0A382QAM0</accession>
<gene>
    <name evidence="1" type="ORF">METZ01_LOCUS335463</name>
</gene>
<feature type="non-terminal residue" evidence="1">
    <location>
        <position position="33"/>
    </location>
</feature>